<dbReference type="EMBL" id="LMTZ01000055">
    <property type="protein sequence ID" value="KST68631.1"/>
    <property type="molecule type" value="Genomic_DNA"/>
</dbReference>
<proteinExistence type="predicted"/>
<reference evidence="1 2" key="1">
    <citation type="journal article" date="2015" name="Genome Announc.">
        <title>Draft Genome of the Euendolithic (true boring) Cyanobacterium Mastigocoleus testarum strain BC008.</title>
        <authorList>
            <person name="Guida B.S."/>
            <person name="Garcia-Pichel F."/>
        </authorList>
    </citation>
    <scope>NUCLEOTIDE SEQUENCE [LARGE SCALE GENOMIC DNA]</scope>
    <source>
        <strain evidence="1 2">BC008</strain>
    </source>
</reference>
<dbReference type="RefSeq" id="WP_027846223.1">
    <property type="nucleotide sequence ID" value="NZ_LMTZ01000055.1"/>
</dbReference>
<organism evidence="1 2">
    <name type="scientific">Mastigocoleus testarum BC008</name>
    <dbReference type="NCBI Taxonomy" id="371196"/>
    <lineage>
        <taxon>Bacteria</taxon>
        <taxon>Bacillati</taxon>
        <taxon>Cyanobacteriota</taxon>
        <taxon>Cyanophyceae</taxon>
        <taxon>Nostocales</taxon>
        <taxon>Hapalosiphonaceae</taxon>
        <taxon>Mastigocoleus</taxon>
    </lineage>
</organism>
<dbReference type="Proteomes" id="UP000053372">
    <property type="component" value="Unassembled WGS sequence"/>
</dbReference>
<keyword evidence="2" id="KW-1185">Reference proteome</keyword>
<comment type="caution">
    <text evidence="1">The sequence shown here is derived from an EMBL/GenBank/DDBJ whole genome shotgun (WGS) entry which is preliminary data.</text>
</comment>
<evidence type="ECO:0000313" key="1">
    <source>
        <dbReference type="EMBL" id="KST68631.1"/>
    </source>
</evidence>
<sequence>MNIQAPKIDDRSYDDIANETTELVKKNTNWRPGDDVQPDAGLALIRIFSKLAHLVSDRLNKVPDKNFLAFLSLIGNQLKPPIPAKVPLTFYLVDGSPVDAFVPSNTQVAAPETETEAEVVFTTEEELVVTRSQLKAVFVRDPLQDRYSDNTPVATGMIDGNFPAFTGNKPIEHSLYLACDEFLTLPSSKNVTLTFHSTQASDLKLLPISWSTWDGESWNTIFGIVEGLTVELDISLPRFKVNPGKAIDGAGREIILTEIKSFNLDDKENYILADYRNKNVLIVISSASQIEVVKEEDFAEKSGNTYIRLAYLKVDENGKITHAPLVRESNQEGENQEGQESEEEWVVVFNNLSALQKSTINGEEKAWLKGSLNTPLVYGSLERANNSLLNNSLANNYSPNISKIDLQVNIDQSGLEADICLLNTTQLDISKDFFPFGEQPKFNDSLYIACQEAFSQSGCTVTLDIKLSETAINNVNTQGGIELVWEVGIGQKWQEIGRSNSINSNSSNQASFNDSTQAFTQEGIVTFQVPDTIQEQEVNGTSNYWLRVRIIKGNYGITTGNTQSSTLTYLNTAVNRGATTINVDSVRGFMPGDIIKLIGESSEDITISEINPSNNQITVGRQLNHNYNIGTTVKLIGDALAPPSFQSLPISYTQELNTTSSNNSGDAKLHGLTYNDFQYVNPFDGEIFQPFQLFTTGKDADPAIYLGFDQPFPNRLITLYAQVEHLSPGNVMSRTTQLRQAVNSGENTSAVEQVWGFKVKQIIRIDPGGLYQEDQEILGINQEEDKLILQDNLTHTHPAGTSVEILPESVQIRWEYQNADGWESLGAIDETDSLTERGLIRFIGVTDWISTTDFNQSPLYWLRVRWDKGDYLVQPHLRRILTNTIWASQVTLHPEEILGSSTGNPDQSFSPIDSPILPGQVLEVREILSETERQNIINNNHKNIGKDSLTEIRDQSGNIEETWVRWEEVTDFYGSQKGDRHYVLNHLTGEIRFGDGQRGMIPPLGQNNVRFSYRSGGGTQGNRKSQSVTQLKTTIPYIDRVVNLESASGGVGQQTLEQIKTQGPTLLRHRNRAVTLQDLEDLARDSSSNLARVKAITPKFNPKSLQWLPNYHLILNSAGTITITLDNLPLARLQVKIYGPGQGNPYESKVIEKTETAWEYTVTPEQFQLGSEWKITFKNVDLNQPSASVTGKCEYPGGVQSLEFSYPSPNPNRTDTNNQIIEAGRVELIIVPQSEANQPTPSIGLLNWVETYIKDRSTPTFSLNVTEPDWVKITVSATIVPQSLQDGDRIKQTTMERVTQFLHPLTGGDDGTGWEFGRIPHESDLYGLIESISGVDYVDSLTIEYPELSEVALDRFLIYSGSHQIKISS</sequence>
<gene>
    <name evidence="1" type="ORF">BC008_33840</name>
</gene>
<dbReference type="OrthoDB" id="9027184at2"/>
<accession>A0A0V7ZWA5</accession>
<protein>
    <recommendedName>
        <fullName evidence="3">Baseplate protein J-like domain-containing protein</fullName>
    </recommendedName>
</protein>
<evidence type="ECO:0008006" key="3">
    <source>
        <dbReference type="Google" id="ProtNLM"/>
    </source>
</evidence>
<evidence type="ECO:0000313" key="2">
    <source>
        <dbReference type="Proteomes" id="UP000053372"/>
    </source>
</evidence>
<name>A0A0V7ZWA5_9CYAN</name>